<dbReference type="Proteomes" id="UP000887578">
    <property type="component" value="Unplaced"/>
</dbReference>
<dbReference type="AlphaFoldDB" id="A0A914QV47"/>
<accession>A0A914QV47</accession>
<organism evidence="1 2">
    <name type="scientific">Panagrolaimus davidi</name>
    <dbReference type="NCBI Taxonomy" id="227884"/>
    <lineage>
        <taxon>Eukaryota</taxon>
        <taxon>Metazoa</taxon>
        <taxon>Ecdysozoa</taxon>
        <taxon>Nematoda</taxon>
        <taxon>Chromadorea</taxon>
        <taxon>Rhabditida</taxon>
        <taxon>Tylenchina</taxon>
        <taxon>Panagrolaimomorpha</taxon>
        <taxon>Panagrolaimoidea</taxon>
        <taxon>Panagrolaimidae</taxon>
        <taxon>Panagrolaimus</taxon>
    </lineage>
</organism>
<keyword evidence="1" id="KW-1185">Reference proteome</keyword>
<reference evidence="2" key="1">
    <citation type="submission" date="2022-11" db="UniProtKB">
        <authorList>
            <consortium name="WormBaseParasite"/>
        </authorList>
    </citation>
    <scope>IDENTIFICATION</scope>
</reference>
<protein>
    <submittedName>
        <fullName evidence="2">Uncharacterized protein</fullName>
    </submittedName>
</protein>
<evidence type="ECO:0000313" key="2">
    <source>
        <dbReference type="WBParaSite" id="PDA_v2.g7622.t1"/>
    </source>
</evidence>
<evidence type="ECO:0000313" key="1">
    <source>
        <dbReference type="Proteomes" id="UP000887578"/>
    </source>
</evidence>
<name>A0A914QV47_9BILA</name>
<sequence length="153" mass="17820">MHSSIIFESDAITPKKQNDEKLTYDEGGPILYEKNGKFYQIAVYFRLGTPNGSRTSVTRECEFIEKVTKNEVKCESVEPIYIYPTTTTTTINNFPSKQYNTVFSNEHIKPSSMALIIQFNFLHFSIFFESNLNISQFSKILRWDLKFWVQSMA</sequence>
<dbReference type="WBParaSite" id="PDA_v2.g7622.t1">
    <property type="protein sequence ID" value="PDA_v2.g7622.t1"/>
    <property type="gene ID" value="PDA_v2.g7622"/>
</dbReference>
<proteinExistence type="predicted"/>